<organism evidence="11 12">
    <name type="scientific">Punica granatum</name>
    <name type="common">Pomegranate</name>
    <dbReference type="NCBI Taxonomy" id="22663"/>
    <lineage>
        <taxon>Eukaryota</taxon>
        <taxon>Viridiplantae</taxon>
        <taxon>Streptophyta</taxon>
        <taxon>Embryophyta</taxon>
        <taxon>Tracheophyta</taxon>
        <taxon>Spermatophyta</taxon>
        <taxon>Magnoliopsida</taxon>
        <taxon>eudicotyledons</taxon>
        <taxon>Gunneridae</taxon>
        <taxon>Pentapetalae</taxon>
        <taxon>rosids</taxon>
        <taxon>malvids</taxon>
        <taxon>Myrtales</taxon>
        <taxon>Lythraceae</taxon>
        <taxon>Punica</taxon>
    </lineage>
</organism>
<dbReference type="Pfam" id="PF00295">
    <property type="entry name" value="Glyco_hydro_28"/>
    <property type="match status" value="1"/>
</dbReference>
<dbReference type="Gene3D" id="2.160.20.10">
    <property type="entry name" value="Single-stranded right-handed beta-helix, Pectin lyase-like"/>
    <property type="match status" value="1"/>
</dbReference>
<feature type="chain" id="PRO_5014191802" description="Exopolygalacturonase-like" evidence="10">
    <location>
        <begin position="27"/>
        <end position="248"/>
    </location>
</feature>
<evidence type="ECO:0000256" key="9">
    <source>
        <dbReference type="RuleBase" id="RU361169"/>
    </source>
</evidence>
<proteinExistence type="inferred from homology"/>
<dbReference type="GO" id="GO:0071555">
    <property type="term" value="P:cell wall organization"/>
    <property type="evidence" value="ECO:0007669"/>
    <property type="project" value="UniProtKB-KW"/>
</dbReference>
<evidence type="ECO:0000256" key="5">
    <source>
        <dbReference type="ARBA" id="ARBA00022801"/>
    </source>
</evidence>
<evidence type="ECO:0000256" key="10">
    <source>
        <dbReference type="SAM" id="SignalP"/>
    </source>
</evidence>
<dbReference type="PANTHER" id="PTHR31375">
    <property type="match status" value="1"/>
</dbReference>
<dbReference type="Proteomes" id="UP000233551">
    <property type="component" value="Unassembled WGS sequence"/>
</dbReference>
<evidence type="ECO:0000256" key="2">
    <source>
        <dbReference type="ARBA" id="ARBA00008834"/>
    </source>
</evidence>
<name>A0A2I0HUZ5_PUNGR</name>
<keyword evidence="10" id="KW-0732">Signal</keyword>
<dbReference type="InterPro" id="IPR012334">
    <property type="entry name" value="Pectin_lyas_fold"/>
</dbReference>
<comment type="caution">
    <text evidence="11">The sequence shown here is derived from an EMBL/GenBank/DDBJ whole genome shotgun (WGS) entry which is preliminary data.</text>
</comment>
<feature type="active site" evidence="8">
    <location>
        <position position="94"/>
    </location>
</feature>
<dbReference type="AlphaFoldDB" id="A0A2I0HUZ5"/>
<dbReference type="EMBL" id="PGOL01005256">
    <property type="protein sequence ID" value="PKI35529.1"/>
    <property type="molecule type" value="Genomic_DNA"/>
</dbReference>
<keyword evidence="6 9" id="KW-0326">Glycosidase</keyword>
<reference evidence="11 12" key="1">
    <citation type="submission" date="2017-11" db="EMBL/GenBank/DDBJ databases">
        <title>De-novo sequencing of pomegranate (Punica granatum L.) genome.</title>
        <authorList>
            <person name="Akparov Z."/>
            <person name="Amiraslanov A."/>
            <person name="Hajiyeva S."/>
            <person name="Abbasov M."/>
            <person name="Kaur K."/>
            <person name="Hamwieh A."/>
            <person name="Solovyev V."/>
            <person name="Salamov A."/>
            <person name="Braich B."/>
            <person name="Kosarev P."/>
            <person name="Mahmoud A."/>
            <person name="Hajiyev E."/>
            <person name="Babayeva S."/>
            <person name="Izzatullayeva V."/>
            <person name="Mammadov A."/>
            <person name="Mammadov A."/>
            <person name="Sharifova S."/>
            <person name="Ojaghi J."/>
            <person name="Eynullazada K."/>
            <person name="Bayramov B."/>
            <person name="Abdulazimova A."/>
            <person name="Shahmuradov I."/>
        </authorList>
    </citation>
    <scope>NUCLEOTIDE SEQUENCE [LARGE SCALE GENOMIC DNA]</scope>
    <source>
        <strain evidence="12">cv. AG2017</strain>
        <tissue evidence="11">Leaf</tissue>
    </source>
</reference>
<evidence type="ECO:0000313" key="12">
    <source>
        <dbReference type="Proteomes" id="UP000233551"/>
    </source>
</evidence>
<keyword evidence="7" id="KW-0961">Cell wall biogenesis/degradation</keyword>
<evidence type="ECO:0000256" key="4">
    <source>
        <dbReference type="ARBA" id="ARBA00022525"/>
    </source>
</evidence>
<evidence type="ECO:0000256" key="7">
    <source>
        <dbReference type="ARBA" id="ARBA00023316"/>
    </source>
</evidence>
<gene>
    <name evidence="11" type="ORF">CRG98_043983</name>
</gene>
<dbReference type="InterPro" id="IPR011050">
    <property type="entry name" value="Pectin_lyase_fold/virulence"/>
</dbReference>
<dbReference type="InterPro" id="IPR000743">
    <property type="entry name" value="Glyco_hydro_28"/>
</dbReference>
<comment type="similarity">
    <text evidence="2 9">Belongs to the glycosyl hydrolase 28 family.</text>
</comment>
<keyword evidence="5 9" id="KW-0378">Hydrolase</keyword>
<comment type="subcellular location">
    <subcellularLocation>
        <location evidence="1">Secreted</location>
        <location evidence="1">Cell wall</location>
    </subcellularLocation>
</comment>
<evidence type="ECO:0000313" key="11">
    <source>
        <dbReference type="EMBL" id="PKI35529.1"/>
    </source>
</evidence>
<evidence type="ECO:0000256" key="8">
    <source>
        <dbReference type="PROSITE-ProRule" id="PRU10052"/>
    </source>
</evidence>
<dbReference type="PROSITE" id="PS00502">
    <property type="entry name" value="POLYGALACTURONASE"/>
    <property type="match status" value="1"/>
</dbReference>
<evidence type="ECO:0008006" key="13">
    <source>
        <dbReference type="Google" id="ProtNLM"/>
    </source>
</evidence>
<evidence type="ECO:0000256" key="3">
    <source>
        <dbReference type="ARBA" id="ARBA00022512"/>
    </source>
</evidence>
<accession>A0A2I0HUZ5</accession>
<keyword evidence="12" id="KW-1185">Reference proteome</keyword>
<keyword evidence="4" id="KW-0964">Secreted</keyword>
<protein>
    <recommendedName>
        <fullName evidence="13">Exopolygalacturonase-like</fullName>
    </recommendedName>
</protein>
<keyword evidence="3" id="KW-0134">Cell wall</keyword>
<dbReference type="GO" id="GO:0005975">
    <property type="term" value="P:carbohydrate metabolic process"/>
    <property type="evidence" value="ECO:0007669"/>
    <property type="project" value="InterPro"/>
</dbReference>
<evidence type="ECO:0000256" key="6">
    <source>
        <dbReference type="ARBA" id="ARBA00023295"/>
    </source>
</evidence>
<evidence type="ECO:0000256" key="1">
    <source>
        <dbReference type="ARBA" id="ARBA00004191"/>
    </source>
</evidence>
<dbReference type="SUPFAM" id="SSF51126">
    <property type="entry name" value="Pectin lyase-like"/>
    <property type="match status" value="1"/>
</dbReference>
<feature type="signal peptide" evidence="10">
    <location>
        <begin position="1"/>
        <end position="26"/>
    </location>
</feature>
<dbReference type="GO" id="GO:0004650">
    <property type="term" value="F:polygalacturonase activity"/>
    <property type="evidence" value="ECO:0007669"/>
    <property type="project" value="InterPro"/>
</dbReference>
<sequence length="248" mass="26754">MAIRKLQITAVAAILLLLFFSSTSDAQVSDVTNYGAKADGISGIDRITSPCPEVWSSMVRGRLPGDKMIAIRTRTARLFLWLVHVTGVKCGPGHGIRLGSLGKYQGKELVSGFWVKNCTLTNTQNGVRVKTWPTSYPGSVSDLHFEDINMVNVGNPILIDRVYCPWNQCQSDIPSLVKISIMSFRNIRASSSTVLALKLACSSKVPCKDVVIGDTNLTYKGPEAAAASSQCSNAVPTFSVKQSPQVCA</sequence>
<dbReference type="STRING" id="22663.A0A2I0HUZ5"/>